<feature type="compositionally biased region" description="Polar residues" evidence="1">
    <location>
        <begin position="1294"/>
        <end position="1311"/>
    </location>
</feature>
<feature type="compositionally biased region" description="Low complexity" evidence="1">
    <location>
        <begin position="1226"/>
        <end position="1238"/>
    </location>
</feature>
<feature type="compositionally biased region" description="Polar residues" evidence="1">
    <location>
        <begin position="647"/>
        <end position="669"/>
    </location>
</feature>
<dbReference type="Proteomes" id="UP000838763">
    <property type="component" value="Unassembled WGS sequence"/>
</dbReference>
<feature type="compositionally biased region" description="Basic and acidic residues" evidence="1">
    <location>
        <begin position="903"/>
        <end position="914"/>
    </location>
</feature>
<name>A0A9P1MAM4_9PEZI</name>
<feature type="compositionally biased region" description="Pro residues" evidence="1">
    <location>
        <begin position="807"/>
        <end position="816"/>
    </location>
</feature>
<feature type="compositionally biased region" description="Low complexity" evidence="1">
    <location>
        <begin position="108"/>
        <end position="125"/>
    </location>
</feature>
<proteinExistence type="predicted"/>
<gene>
    <name evidence="2" type="ORF">PPNO1_LOCUS3588</name>
</gene>
<feature type="compositionally biased region" description="Low complexity" evidence="1">
    <location>
        <begin position="865"/>
        <end position="885"/>
    </location>
</feature>
<feature type="compositionally biased region" description="Basic and acidic residues" evidence="1">
    <location>
        <begin position="237"/>
        <end position="261"/>
    </location>
</feature>
<feature type="region of interest" description="Disordered" evidence="1">
    <location>
        <begin position="235"/>
        <end position="1183"/>
    </location>
</feature>
<evidence type="ECO:0000256" key="1">
    <source>
        <dbReference type="SAM" id="MobiDB-lite"/>
    </source>
</evidence>
<reference evidence="2" key="1">
    <citation type="submission" date="2022-11" db="EMBL/GenBank/DDBJ databases">
        <authorList>
            <person name="Scott C."/>
            <person name="Bruce N."/>
        </authorList>
    </citation>
    <scope>NUCLEOTIDE SEQUENCE</scope>
</reference>
<feature type="compositionally biased region" description="Low complexity" evidence="1">
    <location>
        <begin position="1074"/>
        <end position="1101"/>
    </location>
</feature>
<protein>
    <recommendedName>
        <fullName evidence="4">WW domain-containing protein</fullName>
    </recommendedName>
</protein>
<evidence type="ECO:0000313" key="3">
    <source>
        <dbReference type="Proteomes" id="UP000838763"/>
    </source>
</evidence>
<feature type="compositionally biased region" description="Polar residues" evidence="1">
    <location>
        <begin position="571"/>
        <end position="580"/>
    </location>
</feature>
<dbReference type="EMBL" id="CALLCH030000009">
    <property type="protein sequence ID" value="CAI4213844.1"/>
    <property type="molecule type" value="Genomic_DNA"/>
</dbReference>
<comment type="caution">
    <text evidence="2">The sequence shown here is derived from an EMBL/GenBank/DDBJ whole genome shotgun (WGS) entry which is preliminary data.</text>
</comment>
<keyword evidence="3" id="KW-1185">Reference proteome</keyword>
<accession>A0A9P1MAM4</accession>
<feature type="compositionally biased region" description="Polar residues" evidence="1">
    <location>
        <begin position="1111"/>
        <end position="1125"/>
    </location>
</feature>
<feature type="compositionally biased region" description="Polar residues" evidence="1">
    <location>
        <begin position="412"/>
        <end position="427"/>
    </location>
</feature>
<feature type="compositionally biased region" description="Pro residues" evidence="1">
    <location>
        <begin position="1147"/>
        <end position="1160"/>
    </location>
</feature>
<feature type="compositionally biased region" description="Polar residues" evidence="1">
    <location>
        <begin position="854"/>
        <end position="863"/>
    </location>
</feature>
<feature type="compositionally biased region" description="Low complexity" evidence="1">
    <location>
        <begin position="1245"/>
        <end position="1260"/>
    </location>
</feature>
<feature type="region of interest" description="Disordered" evidence="1">
    <location>
        <begin position="55"/>
        <end position="185"/>
    </location>
</feature>
<feature type="region of interest" description="Disordered" evidence="1">
    <location>
        <begin position="1226"/>
        <end position="1312"/>
    </location>
</feature>
<evidence type="ECO:0008006" key="4">
    <source>
        <dbReference type="Google" id="ProtNLM"/>
    </source>
</evidence>
<feature type="compositionally biased region" description="Polar residues" evidence="1">
    <location>
        <begin position="786"/>
        <end position="797"/>
    </location>
</feature>
<feature type="compositionally biased region" description="Low complexity" evidence="1">
    <location>
        <begin position="1012"/>
        <end position="1030"/>
    </location>
</feature>
<feature type="compositionally biased region" description="Low complexity" evidence="1">
    <location>
        <begin position="495"/>
        <end position="513"/>
    </location>
</feature>
<sequence>MPDLPVGWDIDYDGNRWFYRYKSTGLIQYTFPKEGDEFPEYVDASTPIPTLAPEERLESQQQMRRRGAGSSVAAPTTSARSRGPVMSATGEEDETAILRGPVPGRSGGTTTETLSPPESSVPTPSIMQSTPVIATPDIVAPPASDPSPEPPNKKEEEAAPAPGPASPDVPMLDSRDLPYELPETTSFNPVGVIAEMPTETTAMAHIELHPDPVEMGDNTVLAPIETFMMEAGLAELPTHRSPTDNKAMEVEEPPRPRRVDTGPRVYPFQPKDDEDPNQPPTPLGPPATSQATMAGGPPSATQEGNGPAGFTAFHPSANAAQQQAPAPLGPGPAGGAPVATAGPPAAVPPQNFKITRKPTNAGTKPPGFRPWTPGTTPDAAPPGPVSRTATWSGSETRGDRIGSVPQDDAVSIMSTSQPSQAPLSNPQAAPPAILTPPSGPVQQMHHAQLGRGQPLPPHALQPGGAMQQPPHGFGRGILPPGADPRPGIHRAETMPAQVQQPGPPGQFQAFTPPKNTPTSEMPPALGTAHNQRPPIAGGAAPVLQQQQQQQQQPAAPITHAQRLQPRPHANSLPSPQTQHAGQHIPPTLMTPGSGDPPVPPSGRSYPEHPLPTPSPFEMHRPSPPSAGGSPLSNRQTLLPNPLAIGNASPSPQPHSRSVSAQSMPPTGQIATHAYQGVTNPPATMRSIVDSTIPSRTAPRPADSYFPLQSQPAPQPAPQPLGPGGGPRVPHPQQTPPGEDLTDRRRSLPPEQMMRLLRGQGQQAQPPPSTVPHNLAPTHILGPVESAQGSPRRSQSVAVRQGQGAAQPLPPPQPSIPQPTVAQPAVTRPSEPAAPSVEGSSASIAPVSVPSPTPQSGSAQQTQHHAAPSPQVQVAAAAAAAAAPAALFDPPSEPKAIVGPGLHAIREQPEQEVAGKPRAASNASQFSGVGAQGRVMVGQGQNQASAGPVQGRPPAPHVNAVPQQVPTVGQPGVSAQGETRAGAPQGPIQGAVAQGSPQANTQGPSQPQPPRAPTAAPTTAQGQAQGPLPAATQPPGPQPAQPHTAPQGLPQGYVIPQNQPQQTPPPGFMPVGAVQGQPPMMMGPGQGQFQQFQQFPAGQYPGMPAQPLMQPQGMQARNVDPQSPASQGKDKGRWYSKFIKPSKTLQKSPPPQNQFQVPPPQQQQQQQPMGWMQQGSGMAPQSFAYQPQGAPQQFVMVQGMPQPVPPGFQQMQGMQFYGHPQMMQMPVGMMQPGAPGAPLQGPPQGQPGAQGIQVPQAAGPGQPAPGTPTSPVVSVQQQGRRRSQVEPPSPESVRQRANSAATSIGSSKTQMVSAKHPIAESVESDRGSISTMDVAEAQAQPVLKPQVIQVSRPLSMQNQRVAGQDLTPLQAPIPAQIIAAAVPIIPAPAASPSSPTMPGQPGVPANGYHGLQPSAPFMSHIRVPSHDSPVVSAQPSPSVRESMVSEISSADSADSRRVSVMSVASGPMVAGPGPAGVATQRNAEFKAKMARKPMADYSGGGWGDDGE</sequence>
<dbReference type="OrthoDB" id="3439539at2759"/>
<evidence type="ECO:0000313" key="2">
    <source>
        <dbReference type="EMBL" id="CAI4213844.1"/>
    </source>
</evidence>
<feature type="compositionally biased region" description="Low complexity" evidence="1">
    <location>
        <begin position="839"/>
        <end position="849"/>
    </location>
</feature>
<organism evidence="2 3">
    <name type="scientific">Parascedosporium putredinis</name>
    <dbReference type="NCBI Taxonomy" id="1442378"/>
    <lineage>
        <taxon>Eukaryota</taxon>
        <taxon>Fungi</taxon>
        <taxon>Dikarya</taxon>
        <taxon>Ascomycota</taxon>
        <taxon>Pezizomycotina</taxon>
        <taxon>Sordariomycetes</taxon>
        <taxon>Hypocreomycetidae</taxon>
        <taxon>Microascales</taxon>
        <taxon>Microascaceae</taxon>
        <taxon>Parascedosporium</taxon>
    </lineage>
</organism>
<feature type="compositionally biased region" description="Low complexity" evidence="1">
    <location>
        <begin position="335"/>
        <end position="350"/>
    </location>
</feature>